<name>A0AAE0ZV12_9GAST</name>
<comment type="caution">
    <text evidence="1">The sequence shown here is derived from an EMBL/GenBank/DDBJ whole genome shotgun (WGS) entry which is preliminary data.</text>
</comment>
<keyword evidence="2" id="KW-1185">Reference proteome</keyword>
<gene>
    <name evidence="1" type="ORF">RRG08_041560</name>
</gene>
<dbReference type="EMBL" id="JAWDGP010003268">
    <property type="protein sequence ID" value="KAK3775848.1"/>
    <property type="molecule type" value="Genomic_DNA"/>
</dbReference>
<dbReference type="Proteomes" id="UP001283361">
    <property type="component" value="Unassembled WGS sequence"/>
</dbReference>
<evidence type="ECO:0000313" key="1">
    <source>
        <dbReference type="EMBL" id="KAK3775848.1"/>
    </source>
</evidence>
<reference evidence="1" key="1">
    <citation type="journal article" date="2023" name="G3 (Bethesda)">
        <title>A reference genome for the long-term kleptoplast-retaining sea slug Elysia crispata morphotype clarki.</title>
        <authorList>
            <person name="Eastman K.E."/>
            <person name="Pendleton A.L."/>
            <person name="Shaikh M.A."/>
            <person name="Suttiyut T."/>
            <person name="Ogas R."/>
            <person name="Tomko P."/>
            <person name="Gavelis G."/>
            <person name="Widhalm J.R."/>
            <person name="Wisecaver J.H."/>
        </authorList>
    </citation>
    <scope>NUCLEOTIDE SEQUENCE</scope>
    <source>
        <strain evidence="1">ECLA1</strain>
    </source>
</reference>
<dbReference type="AlphaFoldDB" id="A0AAE0ZV12"/>
<proteinExistence type="predicted"/>
<organism evidence="1 2">
    <name type="scientific">Elysia crispata</name>
    <name type="common">lettuce slug</name>
    <dbReference type="NCBI Taxonomy" id="231223"/>
    <lineage>
        <taxon>Eukaryota</taxon>
        <taxon>Metazoa</taxon>
        <taxon>Spiralia</taxon>
        <taxon>Lophotrochozoa</taxon>
        <taxon>Mollusca</taxon>
        <taxon>Gastropoda</taxon>
        <taxon>Heterobranchia</taxon>
        <taxon>Euthyneura</taxon>
        <taxon>Panpulmonata</taxon>
        <taxon>Sacoglossa</taxon>
        <taxon>Placobranchoidea</taxon>
        <taxon>Plakobranchidae</taxon>
        <taxon>Elysia</taxon>
    </lineage>
</organism>
<protein>
    <submittedName>
        <fullName evidence="1">Uncharacterized protein</fullName>
    </submittedName>
</protein>
<evidence type="ECO:0000313" key="2">
    <source>
        <dbReference type="Proteomes" id="UP001283361"/>
    </source>
</evidence>
<sequence>MCLTVVCKLADFSLEMVCIMCLTVVCSRQRLRGVYEACLSASFVCLRHSGLTIERLTYFVGTSKRKIFYCRERERCDNESPWVHNLVMTFVMNVRYTALGHCQEISGSFIQRVVCHPPELPAIDNSDPQL</sequence>
<accession>A0AAE0ZV12</accession>